<keyword evidence="3" id="KW-1185">Reference proteome</keyword>
<organism evidence="2 3">
    <name type="scientific">Hebeloma cylindrosporum</name>
    <dbReference type="NCBI Taxonomy" id="76867"/>
    <lineage>
        <taxon>Eukaryota</taxon>
        <taxon>Fungi</taxon>
        <taxon>Dikarya</taxon>
        <taxon>Basidiomycota</taxon>
        <taxon>Agaricomycotina</taxon>
        <taxon>Agaricomycetes</taxon>
        <taxon>Agaricomycetidae</taxon>
        <taxon>Agaricales</taxon>
        <taxon>Agaricineae</taxon>
        <taxon>Hymenogastraceae</taxon>
        <taxon>Hebeloma</taxon>
    </lineage>
</organism>
<dbReference type="EMBL" id="KN831768">
    <property type="protein sequence ID" value="KIM48531.1"/>
    <property type="molecule type" value="Genomic_DNA"/>
</dbReference>
<protein>
    <submittedName>
        <fullName evidence="2">Uncharacterized protein</fullName>
    </submittedName>
</protein>
<name>A0A0C3CXI2_HEBCY</name>
<reference evidence="2 3" key="1">
    <citation type="submission" date="2014-04" db="EMBL/GenBank/DDBJ databases">
        <authorList>
            <consortium name="DOE Joint Genome Institute"/>
            <person name="Kuo A."/>
            <person name="Gay G."/>
            <person name="Dore J."/>
            <person name="Kohler A."/>
            <person name="Nagy L.G."/>
            <person name="Floudas D."/>
            <person name="Copeland A."/>
            <person name="Barry K.W."/>
            <person name="Cichocki N."/>
            <person name="Veneault-Fourrey C."/>
            <person name="LaButti K."/>
            <person name="Lindquist E.A."/>
            <person name="Lipzen A."/>
            <person name="Lundell T."/>
            <person name="Morin E."/>
            <person name="Murat C."/>
            <person name="Sun H."/>
            <person name="Tunlid A."/>
            <person name="Henrissat B."/>
            <person name="Grigoriev I.V."/>
            <person name="Hibbett D.S."/>
            <person name="Martin F."/>
            <person name="Nordberg H.P."/>
            <person name="Cantor M.N."/>
            <person name="Hua S.X."/>
        </authorList>
    </citation>
    <scope>NUCLEOTIDE SEQUENCE [LARGE SCALE GENOMIC DNA]</scope>
    <source>
        <strain evidence="3">h7</strain>
    </source>
</reference>
<reference evidence="3" key="2">
    <citation type="submission" date="2015-01" db="EMBL/GenBank/DDBJ databases">
        <title>Evolutionary Origins and Diversification of the Mycorrhizal Mutualists.</title>
        <authorList>
            <consortium name="DOE Joint Genome Institute"/>
            <consortium name="Mycorrhizal Genomics Consortium"/>
            <person name="Kohler A."/>
            <person name="Kuo A."/>
            <person name="Nagy L.G."/>
            <person name="Floudas D."/>
            <person name="Copeland A."/>
            <person name="Barry K.W."/>
            <person name="Cichocki N."/>
            <person name="Veneault-Fourrey C."/>
            <person name="LaButti K."/>
            <person name="Lindquist E.A."/>
            <person name="Lipzen A."/>
            <person name="Lundell T."/>
            <person name="Morin E."/>
            <person name="Murat C."/>
            <person name="Riley R."/>
            <person name="Ohm R."/>
            <person name="Sun H."/>
            <person name="Tunlid A."/>
            <person name="Henrissat B."/>
            <person name="Grigoriev I.V."/>
            <person name="Hibbett D.S."/>
            <person name="Martin F."/>
        </authorList>
    </citation>
    <scope>NUCLEOTIDE SEQUENCE [LARGE SCALE GENOMIC DNA]</scope>
    <source>
        <strain evidence="3">h7</strain>
    </source>
</reference>
<accession>A0A0C3CXI2</accession>
<dbReference type="AlphaFoldDB" id="A0A0C3CXI2"/>
<evidence type="ECO:0000256" key="1">
    <source>
        <dbReference type="SAM" id="MobiDB-lite"/>
    </source>
</evidence>
<proteinExistence type="predicted"/>
<sequence>MRLGRRRGPTLRRAPGRVLCARQAQNPFSGAQGHRSLDLKLASRIYRTPRKRPHKSTPLSYVSSKLGPLMGPPPDSQSGPGQDIVVAEGRQFGAGQRLGYVYSLSCITVFLPVPHYIRVIRIYFHDN</sequence>
<evidence type="ECO:0000313" key="2">
    <source>
        <dbReference type="EMBL" id="KIM48531.1"/>
    </source>
</evidence>
<dbReference type="Proteomes" id="UP000053424">
    <property type="component" value="Unassembled WGS sequence"/>
</dbReference>
<gene>
    <name evidence="2" type="ORF">M413DRAFT_80659</name>
</gene>
<feature type="region of interest" description="Disordered" evidence="1">
    <location>
        <begin position="48"/>
        <end position="83"/>
    </location>
</feature>
<evidence type="ECO:0000313" key="3">
    <source>
        <dbReference type="Proteomes" id="UP000053424"/>
    </source>
</evidence>
<dbReference type="HOGENOM" id="CLU_1970824_0_0_1"/>